<keyword evidence="2" id="KW-1133">Transmembrane helix</keyword>
<feature type="compositionally biased region" description="Pro residues" evidence="1">
    <location>
        <begin position="53"/>
        <end position="72"/>
    </location>
</feature>
<evidence type="ECO:0000313" key="3">
    <source>
        <dbReference type="EMBL" id="GFG55475.1"/>
    </source>
</evidence>
<dbReference type="AlphaFoldDB" id="A0A7I9WCL9"/>
<evidence type="ECO:0000313" key="4">
    <source>
        <dbReference type="Proteomes" id="UP000465302"/>
    </source>
</evidence>
<evidence type="ECO:0000256" key="2">
    <source>
        <dbReference type="SAM" id="Phobius"/>
    </source>
</evidence>
<organism evidence="3 4">
    <name type="scientific">Mycolicibacterium agri</name>
    <name type="common">Mycobacterium agri</name>
    <dbReference type="NCBI Taxonomy" id="36811"/>
    <lineage>
        <taxon>Bacteria</taxon>
        <taxon>Bacillati</taxon>
        <taxon>Actinomycetota</taxon>
        <taxon>Actinomycetes</taxon>
        <taxon>Mycobacteriales</taxon>
        <taxon>Mycobacteriaceae</taxon>
        <taxon>Mycolicibacterium</taxon>
    </lineage>
</organism>
<feature type="transmembrane region" description="Helical" evidence="2">
    <location>
        <begin position="156"/>
        <end position="181"/>
    </location>
</feature>
<feature type="transmembrane region" description="Helical" evidence="2">
    <location>
        <begin position="278"/>
        <end position="309"/>
    </location>
</feature>
<protein>
    <recommendedName>
        <fullName evidence="5">Integral membrane protein</fullName>
    </recommendedName>
</protein>
<gene>
    <name evidence="3" type="ORF">MAGR_69160</name>
</gene>
<keyword evidence="2" id="KW-0812">Transmembrane</keyword>
<evidence type="ECO:0008006" key="5">
    <source>
        <dbReference type="Google" id="ProtNLM"/>
    </source>
</evidence>
<reference evidence="3 4" key="1">
    <citation type="journal article" date="2019" name="Emerg. Microbes Infect.">
        <title>Comprehensive subspecies identification of 175 nontuberculous mycobacteria species based on 7547 genomic profiles.</title>
        <authorList>
            <person name="Matsumoto Y."/>
            <person name="Kinjo T."/>
            <person name="Motooka D."/>
            <person name="Nabeya D."/>
            <person name="Jung N."/>
            <person name="Uechi K."/>
            <person name="Horii T."/>
            <person name="Iida T."/>
            <person name="Fujita J."/>
            <person name="Nakamura S."/>
        </authorList>
    </citation>
    <scope>NUCLEOTIDE SEQUENCE [LARGE SCALE GENOMIC DNA]</scope>
    <source>
        <strain evidence="3 4">JCM 6377</strain>
    </source>
</reference>
<dbReference type="RefSeq" id="WP_163701661.1">
    <property type="nucleotide sequence ID" value="NZ_BLKS01000004.1"/>
</dbReference>
<keyword evidence="2" id="KW-0472">Membrane</keyword>
<proteinExistence type="predicted"/>
<feature type="region of interest" description="Disordered" evidence="1">
    <location>
        <begin position="1"/>
        <end position="87"/>
    </location>
</feature>
<dbReference type="InterPro" id="IPR010380">
    <property type="entry name" value="DUF975"/>
</dbReference>
<name>A0A7I9WCL9_MYCAG</name>
<feature type="transmembrane region" description="Helical" evidence="2">
    <location>
        <begin position="216"/>
        <end position="249"/>
    </location>
</feature>
<dbReference type="PANTHER" id="PTHR40076:SF1">
    <property type="entry name" value="MEMBRANE PROTEIN"/>
    <property type="match status" value="1"/>
</dbReference>
<evidence type="ECO:0000256" key="1">
    <source>
        <dbReference type="SAM" id="MobiDB-lite"/>
    </source>
</evidence>
<dbReference type="Proteomes" id="UP000465302">
    <property type="component" value="Unassembled WGS sequence"/>
</dbReference>
<comment type="caution">
    <text evidence="3">The sequence shown here is derived from an EMBL/GenBank/DDBJ whole genome shotgun (WGS) entry which is preliminary data.</text>
</comment>
<dbReference type="EMBL" id="BLKS01000004">
    <property type="protein sequence ID" value="GFG55475.1"/>
    <property type="molecule type" value="Genomic_DNA"/>
</dbReference>
<dbReference type="PANTHER" id="PTHR40076">
    <property type="entry name" value="MEMBRANE PROTEIN-RELATED"/>
    <property type="match status" value="1"/>
</dbReference>
<feature type="compositionally biased region" description="Pro residues" evidence="1">
    <location>
        <begin position="1"/>
        <end position="45"/>
    </location>
</feature>
<dbReference type="SUPFAM" id="SSF81995">
    <property type="entry name" value="beta-sandwich domain of Sec23/24"/>
    <property type="match status" value="1"/>
</dbReference>
<accession>A0A7I9WCL9</accession>
<sequence>MTNPPPPPHGGGYPPPPPEGGYPPPPPPGGYPPPPPPGGYPPPPQHGGYPPQGGYPPPPQQGGYPPPPPPGAPGFHQGYPPAPGGPPGFGGAQAYSVGDAFSWAWNKFSKNAGPLIIATLVYGLIVIALQLIINFLQSAVSPGVTSYTSDDSGFSYSWSTSSMGLAGILVAIVGWFVSLIVGAAIQSGYIGGVLDIANGQQVSVGSFFRPRSIGQVVIAGLIVGIITTIGLFLCVIPGLIASIMLLFTVVALLDRNLSPVDAVKASFDLSKNNFGNVFLTWLVMLVTAAVGALVCLVGLLVAIPVVALIEVYAWRRLTGAQVAPLTP</sequence>
<feature type="transmembrane region" description="Helical" evidence="2">
    <location>
        <begin position="115"/>
        <end position="136"/>
    </location>
</feature>